<evidence type="ECO:0000256" key="12">
    <source>
        <dbReference type="ARBA" id="ARBA00033354"/>
    </source>
</evidence>
<dbReference type="Proteomes" id="UP000029278">
    <property type="component" value="Unassembled WGS sequence"/>
</dbReference>
<dbReference type="STRING" id="44252.DJ90_3334"/>
<keyword evidence="18" id="KW-1185">Reference proteome</keyword>
<feature type="domain" description="Cobalamin adenosyltransferase-like" evidence="16">
    <location>
        <begin position="3"/>
        <end position="167"/>
    </location>
</feature>
<evidence type="ECO:0000256" key="8">
    <source>
        <dbReference type="ARBA" id="ARBA00022741"/>
    </source>
</evidence>
<dbReference type="Pfam" id="PF01923">
    <property type="entry name" value="Cob_adeno_trans"/>
    <property type="match status" value="1"/>
</dbReference>
<keyword evidence="9 15" id="KW-0067">ATP-binding</keyword>
<dbReference type="FunFam" id="1.20.1200.10:FF:000001">
    <property type="entry name" value="Cob(I)yrinic acid a,c-diamide adenosyltransferase"/>
    <property type="match status" value="1"/>
</dbReference>
<name>A0A090Z9J5_PAEMA</name>
<dbReference type="NCBIfam" id="TIGR00636">
    <property type="entry name" value="PduO_Nterm"/>
    <property type="match status" value="1"/>
</dbReference>
<evidence type="ECO:0000313" key="17">
    <source>
        <dbReference type="EMBL" id="KFN07944.1"/>
    </source>
</evidence>
<dbReference type="InterPro" id="IPR016030">
    <property type="entry name" value="CblAdoTrfase-like"/>
</dbReference>
<comment type="pathway">
    <text evidence="1 15">Cofactor biosynthesis; adenosylcobalamin biosynthesis; adenosylcobalamin from cob(II)yrinate a,c-diamide: step 2/7.</text>
</comment>
<evidence type="ECO:0000256" key="7">
    <source>
        <dbReference type="ARBA" id="ARBA00022679"/>
    </source>
</evidence>
<evidence type="ECO:0000256" key="5">
    <source>
        <dbReference type="ARBA" id="ARBA00020963"/>
    </source>
</evidence>
<evidence type="ECO:0000256" key="3">
    <source>
        <dbReference type="ARBA" id="ARBA00011233"/>
    </source>
</evidence>
<evidence type="ECO:0000256" key="11">
    <source>
        <dbReference type="ARBA" id="ARBA00033334"/>
    </source>
</evidence>
<evidence type="ECO:0000256" key="14">
    <source>
        <dbReference type="ARBA" id="ARBA00048692"/>
    </source>
</evidence>
<keyword evidence="7 15" id="KW-0808">Transferase</keyword>
<dbReference type="EMBL" id="JMQA01000030">
    <property type="protein sequence ID" value="KFN07944.1"/>
    <property type="molecule type" value="Genomic_DNA"/>
</dbReference>
<dbReference type="PANTHER" id="PTHR12213:SF0">
    <property type="entry name" value="CORRINOID ADENOSYLTRANSFERASE MMAB"/>
    <property type="match status" value="1"/>
</dbReference>
<evidence type="ECO:0000313" key="18">
    <source>
        <dbReference type="Proteomes" id="UP000029278"/>
    </source>
</evidence>
<dbReference type="RefSeq" id="WP_036624894.1">
    <property type="nucleotide sequence ID" value="NZ_JAKOBR010000075.1"/>
</dbReference>
<dbReference type="PATRIC" id="fig|44252.3.peg.3462"/>
<comment type="similarity">
    <text evidence="2 15">Belongs to the Cob(I)alamin adenosyltransferase family.</text>
</comment>
<dbReference type="GO" id="GO:0008817">
    <property type="term" value="F:corrinoid adenosyltransferase activity"/>
    <property type="evidence" value="ECO:0007669"/>
    <property type="project" value="UniProtKB-UniRule"/>
</dbReference>
<evidence type="ECO:0000256" key="10">
    <source>
        <dbReference type="ARBA" id="ARBA00031529"/>
    </source>
</evidence>
<evidence type="ECO:0000256" key="9">
    <source>
        <dbReference type="ARBA" id="ARBA00022840"/>
    </source>
</evidence>
<evidence type="ECO:0000256" key="2">
    <source>
        <dbReference type="ARBA" id="ARBA00007487"/>
    </source>
</evidence>
<evidence type="ECO:0000256" key="15">
    <source>
        <dbReference type="RuleBase" id="RU366026"/>
    </source>
</evidence>
<dbReference type="GO" id="GO:0009236">
    <property type="term" value="P:cobalamin biosynthetic process"/>
    <property type="evidence" value="ECO:0007669"/>
    <property type="project" value="UniProtKB-UniRule"/>
</dbReference>
<evidence type="ECO:0000259" key="16">
    <source>
        <dbReference type="Pfam" id="PF01923"/>
    </source>
</evidence>
<dbReference type="OrthoDB" id="9778896at2"/>
<evidence type="ECO:0000256" key="1">
    <source>
        <dbReference type="ARBA" id="ARBA00005121"/>
    </source>
</evidence>
<dbReference type="UniPathway" id="UPA00148">
    <property type="reaction ID" value="UER00233"/>
</dbReference>
<organism evidence="17 18">
    <name type="scientific">Paenibacillus macerans</name>
    <name type="common">Bacillus macerans</name>
    <dbReference type="NCBI Taxonomy" id="44252"/>
    <lineage>
        <taxon>Bacteria</taxon>
        <taxon>Bacillati</taxon>
        <taxon>Bacillota</taxon>
        <taxon>Bacilli</taxon>
        <taxon>Bacillales</taxon>
        <taxon>Paenibacillaceae</taxon>
        <taxon>Paenibacillus</taxon>
    </lineage>
</organism>
<dbReference type="GO" id="GO:0005524">
    <property type="term" value="F:ATP binding"/>
    <property type="evidence" value="ECO:0007669"/>
    <property type="project" value="UniProtKB-UniRule"/>
</dbReference>
<dbReference type="HOGENOM" id="CLU_083486_0_2_9"/>
<sequence>MPIYTRTGDQGQTSVIGGRVDKDDNRIEAYGMIDELNSFVGVAASLAGPELFSDLREQLVEIQQELFDCGSDLAYVKLSESRYKVAAQLAERLETWIDRYEAENPPLERFILPGGTELASALHVCRTVCRRAERRAVTLSRHTEVNPHVLTYLNRLSDYFFAAARTANARQHVSDIEYARGRKVFGNKS</sequence>
<dbReference type="Gene3D" id="1.20.1200.10">
    <property type="entry name" value="Cobalamin adenosyltransferase-like"/>
    <property type="match status" value="1"/>
</dbReference>
<dbReference type="InterPro" id="IPR036451">
    <property type="entry name" value="CblAdoTrfase-like_sf"/>
</dbReference>
<dbReference type="AlphaFoldDB" id="A0A090Z9J5"/>
<evidence type="ECO:0000256" key="13">
    <source>
        <dbReference type="ARBA" id="ARBA00048555"/>
    </source>
</evidence>
<keyword evidence="8 15" id="KW-0547">Nucleotide-binding</keyword>
<comment type="catalytic activity">
    <reaction evidence="13 15">
        <text>2 cob(II)yrinate a,c diamide + reduced [electron-transfer flavoprotein] + 2 ATP = 2 adenosylcob(III)yrinate a,c-diamide + 2 triphosphate + oxidized [electron-transfer flavoprotein] + 3 H(+)</text>
        <dbReference type="Rhea" id="RHEA:11528"/>
        <dbReference type="Rhea" id="RHEA-COMP:10685"/>
        <dbReference type="Rhea" id="RHEA-COMP:10686"/>
        <dbReference type="ChEBI" id="CHEBI:15378"/>
        <dbReference type="ChEBI" id="CHEBI:18036"/>
        <dbReference type="ChEBI" id="CHEBI:30616"/>
        <dbReference type="ChEBI" id="CHEBI:57692"/>
        <dbReference type="ChEBI" id="CHEBI:58307"/>
        <dbReference type="ChEBI" id="CHEBI:58503"/>
        <dbReference type="ChEBI" id="CHEBI:58537"/>
        <dbReference type="EC" id="2.5.1.17"/>
    </reaction>
</comment>
<keyword evidence="6 15" id="KW-0169">Cobalamin biosynthesis</keyword>
<comment type="catalytic activity">
    <reaction evidence="14 15">
        <text>2 cob(II)alamin + reduced [electron-transfer flavoprotein] + 2 ATP = 2 adenosylcob(III)alamin + 2 triphosphate + oxidized [electron-transfer flavoprotein] + 3 H(+)</text>
        <dbReference type="Rhea" id="RHEA:28671"/>
        <dbReference type="Rhea" id="RHEA-COMP:10685"/>
        <dbReference type="Rhea" id="RHEA-COMP:10686"/>
        <dbReference type="ChEBI" id="CHEBI:15378"/>
        <dbReference type="ChEBI" id="CHEBI:16304"/>
        <dbReference type="ChEBI" id="CHEBI:18036"/>
        <dbReference type="ChEBI" id="CHEBI:18408"/>
        <dbReference type="ChEBI" id="CHEBI:30616"/>
        <dbReference type="ChEBI" id="CHEBI:57692"/>
        <dbReference type="ChEBI" id="CHEBI:58307"/>
        <dbReference type="EC" id="2.5.1.17"/>
    </reaction>
</comment>
<gene>
    <name evidence="17" type="primary">yvqK</name>
    <name evidence="17" type="ORF">DJ90_3334</name>
</gene>
<comment type="subunit">
    <text evidence="3">Homotrimer.</text>
</comment>
<proteinExistence type="inferred from homology"/>
<evidence type="ECO:0000256" key="4">
    <source>
        <dbReference type="ARBA" id="ARBA00012454"/>
    </source>
</evidence>
<reference evidence="17 18" key="1">
    <citation type="submission" date="2014-04" db="EMBL/GenBank/DDBJ databases">
        <authorList>
            <person name="Bishop-Lilly K.A."/>
            <person name="Broomall S.M."/>
            <person name="Chain P.S."/>
            <person name="Chertkov O."/>
            <person name="Coyne S.R."/>
            <person name="Daligault H.E."/>
            <person name="Davenport K.W."/>
            <person name="Erkkila T."/>
            <person name="Frey K.G."/>
            <person name="Gibbons H.S."/>
            <person name="Gu W."/>
            <person name="Jaissle J."/>
            <person name="Johnson S.L."/>
            <person name="Koroleva G.I."/>
            <person name="Ladner J.T."/>
            <person name="Lo C.-C."/>
            <person name="Minogue T.D."/>
            <person name="Munk C."/>
            <person name="Palacios G.F."/>
            <person name="Redden C.L."/>
            <person name="Rosenzweig C.N."/>
            <person name="Scholz M.B."/>
            <person name="Teshima H."/>
            <person name="Xu Y."/>
        </authorList>
    </citation>
    <scope>NUCLEOTIDE SEQUENCE [LARGE SCALE GENOMIC DNA]</scope>
    <source>
        <strain evidence="17 18">8244</strain>
    </source>
</reference>
<dbReference type="SUPFAM" id="SSF89028">
    <property type="entry name" value="Cobalamin adenosyltransferase-like"/>
    <property type="match status" value="1"/>
</dbReference>
<protein>
    <recommendedName>
        <fullName evidence="5 15">Corrinoid adenosyltransferase</fullName>
        <ecNumber evidence="4 15">2.5.1.17</ecNumber>
    </recommendedName>
    <alternativeName>
        <fullName evidence="10 15">Cob(II)alamin adenosyltransferase</fullName>
    </alternativeName>
    <alternativeName>
        <fullName evidence="12 15">Cob(II)yrinic acid a,c-diamide adenosyltransferase</fullName>
    </alternativeName>
    <alternativeName>
        <fullName evidence="11 15">Cobinamide/cobalamin adenosyltransferase</fullName>
    </alternativeName>
</protein>
<evidence type="ECO:0000256" key="6">
    <source>
        <dbReference type="ARBA" id="ARBA00022573"/>
    </source>
</evidence>
<accession>A0A090Z9J5</accession>
<dbReference type="PANTHER" id="PTHR12213">
    <property type="entry name" value="CORRINOID ADENOSYLTRANSFERASE"/>
    <property type="match status" value="1"/>
</dbReference>
<dbReference type="GeneID" id="77008757"/>
<dbReference type="InterPro" id="IPR029499">
    <property type="entry name" value="PduO-typ"/>
</dbReference>
<dbReference type="EC" id="2.5.1.17" evidence="4 15"/>
<comment type="caution">
    <text evidence="17">The sequence shown here is derived from an EMBL/GenBank/DDBJ whole genome shotgun (WGS) entry which is preliminary data.</text>
</comment>